<dbReference type="Proteomes" id="UP000093309">
    <property type="component" value="Unassembled WGS sequence"/>
</dbReference>
<evidence type="ECO:0000313" key="1">
    <source>
        <dbReference type="EMBL" id="OCT14145.1"/>
    </source>
</evidence>
<proteinExistence type="predicted"/>
<dbReference type="PANTHER" id="PTHR32432">
    <property type="entry name" value="CELL DIVISION PROTEIN FTSA-RELATED"/>
    <property type="match status" value="1"/>
</dbReference>
<evidence type="ECO:0000313" key="2">
    <source>
        <dbReference type="Proteomes" id="UP000093309"/>
    </source>
</evidence>
<dbReference type="RefSeq" id="WP_065852998.1">
    <property type="nucleotide sequence ID" value="NZ_LYPC01000020.1"/>
</dbReference>
<dbReference type="Pfam" id="PF11104">
    <property type="entry name" value="PilM_2"/>
    <property type="match status" value="1"/>
</dbReference>
<comment type="caution">
    <text evidence="1">The sequence shown here is derived from an EMBL/GenBank/DDBJ whole genome shotgun (WGS) entry which is preliminary data.</text>
</comment>
<dbReference type="Gene3D" id="3.30.420.40">
    <property type="match status" value="1"/>
</dbReference>
<gene>
    <name evidence="1" type="ORF">A8709_25200</name>
</gene>
<organism evidence="1 2">
    <name type="scientific">Paenibacillus pectinilyticus</name>
    <dbReference type="NCBI Taxonomy" id="512399"/>
    <lineage>
        <taxon>Bacteria</taxon>
        <taxon>Bacillati</taxon>
        <taxon>Bacillota</taxon>
        <taxon>Bacilli</taxon>
        <taxon>Bacillales</taxon>
        <taxon>Paenibacillaceae</taxon>
        <taxon>Paenibacillus</taxon>
    </lineage>
</organism>
<dbReference type="OrthoDB" id="2690797at2"/>
<dbReference type="InterPro" id="IPR005883">
    <property type="entry name" value="PilM"/>
</dbReference>
<dbReference type="InterPro" id="IPR050696">
    <property type="entry name" value="FtsA/MreB"/>
</dbReference>
<dbReference type="STRING" id="512399.A8709_25200"/>
<dbReference type="PANTHER" id="PTHR32432:SF3">
    <property type="entry name" value="ETHANOLAMINE UTILIZATION PROTEIN EUTJ"/>
    <property type="match status" value="1"/>
</dbReference>
<name>A0A1C1A0S8_9BACL</name>
<dbReference type="AlphaFoldDB" id="A0A1C1A0S8"/>
<evidence type="ECO:0008006" key="3">
    <source>
        <dbReference type="Google" id="ProtNLM"/>
    </source>
</evidence>
<sequence>MFAKKTSKYTYGMQISDTEAKLVEIMNVNGQVTLTQRHSIALDRGSIKHGKFVDEDSVIGRISTLVKQIGLQGAPINVTVPLSNVVLRKSIFTSLKDKALRNMIDVELHGGQQLPFKNPVFDFVRLGAPKDEAAVSTEGVLKSSKASSQEEVLIFATPGEVVESYAHVVKQSGLVPVSVDLAPLALHRMLVRHTRVTNSAMKDRFMLLHVEPDHADISIFVDGIPVFFRSIQINTSFFLDTGTDQLAAYGRNLSMELGRVLNYFQYTVSTDQKHIELVYLVGAHDWITALPEHLESAFTGEITSFPLQSILKDEDTTCHAFAVPVGLAMKGA</sequence>
<accession>A0A1C1A0S8</accession>
<protein>
    <recommendedName>
        <fullName evidence="3">Pilus assembly protein PilM</fullName>
    </recommendedName>
</protein>
<reference evidence="2" key="1">
    <citation type="submission" date="2016-05" db="EMBL/GenBank/DDBJ databases">
        <title>Paenibacillus oryzae. sp. nov., isolated from the rice root.</title>
        <authorList>
            <person name="Zhang J."/>
            <person name="Zhang X."/>
        </authorList>
    </citation>
    <scope>NUCLEOTIDE SEQUENCE [LARGE SCALE GENOMIC DNA]</scope>
    <source>
        <strain evidence="2">KCTC13222</strain>
    </source>
</reference>
<keyword evidence="2" id="KW-1185">Reference proteome</keyword>
<dbReference type="EMBL" id="LYPC01000020">
    <property type="protein sequence ID" value="OCT14145.1"/>
    <property type="molecule type" value="Genomic_DNA"/>
</dbReference>